<dbReference type="Proteomes" id="UP000290649">
    <property type="component" value="Unassembled WGS sequence"/>
</dbReference>
<dbReference type="Gene3D" id="3.50.50.60">
    <property type="entry name" value="FAD/NAD(P)-binding domain"/>
    <property type="match status" value="2"/>
</dbReference>
<keyword evidence="3 5" id="KW-0560">Oxidoreductase</keyword>
<dbReference type="NCBIfam" id="TIGR02734">
    <property type="entry name" value="crtI_fam"/>
    <property type="match status" value="1"/>
</dbReference>
<dbReference type="InterPro" id="IPR036188">
    <property type="entry name" value="FAD/NAD-bd_sf"/>
</dbReference>
<dbReference type="InterPro" id="IPR014105">
    <property type="entry name" value="Carotenoid/retinoid_OxRdtase"/>
</dbReference>
<evidence type="ECO:0000256" key="3">
    <source>
        <dbReference type="ARBA" id="ARBA00023002"/>
    </source>
</evidence>
<evidence type="ECO:0000313" key="7">
    <source>
        <dbReference type="EMBL" id="RXI97769.1"/>
    </source>
</evidence>
<dbReference type="EMBL" id="QOUX01000046">
    <property type="protein sequence ID" value="RXI97769.1"/>
    <property type="molecule type" value="Genomic_DNA"/>
</dbReference>
<dbReference type="GO" id="GO:0016491">
    <property type="term" value="F:oxidoreductase activity"/>
    <property type="evidence" value="ECO:0007669"/>
    <property type="project" value="UniProtKB-KW"/>
</dbReference>
<dbReference type="PRINTS" id="PR00419">
    <property type="entry name" value="ADXRDTASE"/>
</dbReference>
<evidence type="ECO:0000256" key="5">
    <source>
        <dbReference type="RuleBase" id="RU362075"/>
    </source>
</evidence>
<evidence type="ECO:0000256" key="1">
    <source>
        <dbReference type="ARBA" id="ARBA00004829"/>
    </source>
</evidence>
<comment type="similarity">
    <text evidence="4">Belongs to the carotenoid/retinoid oxidoreductase family. CrtN subfamily.</text>
</comment>
<dbReference type="Pfam" id="PF01593">
    <property type="entry name" value="Amino_oxidase"/>
    <property type="match status" value="1"/>
</dbReference>
<dbReference type="AlphaFoldDB" id="A0A4Q0VNV4"/>
<name>A0A4Q0VNV4_9BACI</name>
<keyword evidence="8" id="KW-1185">Reference proteome</keyword>
<dbReference type="SUPFAM" id="SSF51905">
    <property type="entry name" value="FAD/NAD(P)-binding domain"/>
    <property type="match status" value="1"/>
</dbReference>
<protein>
    <submittedName>
        <fullName evidence="7">Phytoene desaturase</fullName>
    </submittedName>
</protein>
<dbReference type="GO" id="GO:0016117">
    <property type="term" value="P:carotenoid biosynthetic process"/>
    <property type="evidence" value="ECO:0007669"/>
    <property type="project" value="UniProtKB-KW"/>
</dbReference>
<dbReference type="RefSeq" id="WP_129079134.1">
    <property type="nucleotide sequence ID" value="NZ_QOUX01000046.1"/>
</dbReference>
<dbReference type="PANTHER" id="PTHR43734:SF1">
    <property type="entry name" value="PHYTOENE DESATURASE"/>
    <property type="match status" value="1"/>
</dbReference>
<organism evidence="7 8">
    <name type="scientific">Anaerobacillus alkaliphilus</name>
    <dbReference type="NCBI Taxonomy" id="1548597"/>
    <lineage>
        <taxon>Bacteria</taxon>
        <taxon>Bacillati</taxon>
        <taxon>Bacillota</taxon>
        <taxon>Bacilli</taxon>
        <taxon>Bacillales</taxon>
        <taxon>Bacillaceae</taxon>
        <taxon>Anaerobacillus</taxon>
    </lineage>
</organism>
<evidence type="ECO:0000256" key="2">
    <source>
        <dbReference type="ARBA" id="ARBA00022746"/>
    </source>
</evidence>
<evidence type="ECO:0000259" key="6">
    <source>
        <dbReference type="Pfam" id="PF01593"/>
    </source>
</evidence>
<gene>
    <name evidence="7" type="primary">crtI</name>
    <name evidence="7" type="ORF">DS745_15490</name>
</gene>
<reference evidence="7 8" key="1">
    <citation type="journal article" date="2019" name="Int. J. Syst. Evol. Microbiol.">
        <title>Anaerobacillus alkaliphilus sp. nov., a novel alkaliphilic and moderately halophilic bacterium.</title>
        <authorList>
            <person name="Borsodi A.K."/>
            <person name="Aszalos J.M."/>
            <person name="Bihari P."/>
            <person name="Nagy I."/>
            <person name="Schumann P."/>
            <person name="Sproer C."/>
            <person name="Kovacs A.L."/>
            <person name="Boka K."/>
            <person name="Dobosy P."/>
            <person name="Ovari M."/>
            <person name="Szili-Kovacs T."/>
            <person name="Toth E."/>
        </authorList>
    </citation>
    <scope>NUCLEOTIDE SEQUENCE [LARGE SCALE GENOMIC DNA]</scope>
    <source>
        <strain evidence="7 8">B16-10</strain>
    </source>
</reference>
<keyword evidence="2 5" id="KW-0125">Carotenoid biosynthesis</keyword>
<proteinExistence type="inferred from homology"/>
<dbReference type="InterPro" id="IPR002937">
    <property type="entry name" value="Amino_oxidase"/>
</dbReference>
<comment type="pathway">
    <text evidence="1 5">Carotenoid biosynthesis.</text>
</comment>
<dbReference type="PANTHER" id="PTHR43734">
    <property type="entry name" value="PHYTOENE DESATURASE"/>
    <property type="match status" value="1"/>
</dbReference>
<evidence type="ECO:0000256" key="4">
    <source>
        <dbReference type="ARBA" id="ARBA00038322"/>
    </source>
</evidence>
<feature type="domain" description="Amine oxidase" evidence="6">
    <location>
        <begin position="13"/>
        <end position="461"/>
    </location>
</feature>
<accession>A0A4Q0VNV4</accession>
<evidence type="ECO:0000313" key="8">
    <source>
        <dbReference type="Proteomes" id="UP000290649"/>
    </source>
</evidence>
<comment type="caution">
    <text evidence="7">The sequence shown here is derived from an EMBL/GenBank/DDBJ whole genome shotgun (WGS) entry which is preliminary data.</text>
</comment>
<dbReference type="OrthoDB" id="9814556at2"/>
<sequence length="486" mass="55376">MKTAIIGSGIGSLITALYLSKHGYEITIFEKEKEAGGRLSFIGNGEYKIDRGPTIVLLPEMLKEILTEVGIDLDKIDLVRCDPLYRLQYKDGRSFTKWSDLTEQVAEIEANFPGEGNNFHQYLRDMEYNFTEGKKAFLDREFVNKRDFWNVPNLQTLWKLKAYQTVKNQAKQYFRHPILQEAFSFQTLYIGGAPFRSPALYSLVPFSEHFHGVWYVKGGYASLVSILVEELHARGVKFCFDTKVEEILVEGKRSTGLVANSQQLDFEQIIYNGDFPQIKELLPNVKMKKQFVASSGCLLIYLGLSKIYENDVIHQFFMSENLQKHMEEVFVHKRLPEDPAVYTFHPSIIDASLAPIGHGVLYALVPVPASLDIDWENIDTYVDKIIGELEERGFPNLRDHITWKEIRTPKDSYVDGLYQGGSFGIAPTLTQSGVFRPQVKPFEYENLYVVGASVHPGGGVPIVMQGAKLLVNHILTERNKHYEQIT</sequence>